<dbReference type="Gene3D" id="1.20.1740.10">
    <property type="entry name" value="Amino acid/polyamine transporter I"/>
    <property type="match status" value="1"/>
</dbReference>
<dbReference type="OrthoDB" id="7065842at2"/>
<keyword evidence="3 7" id="KW-0812">Transmembrane</keyword>
<feature type="transmembrane region" description="Helical" evidence="7">
    <location>
        <begin position="447"/>
        <end position="466"/>
    </location>
</feature>
<evidence type="ECO:0000256" key="4">
    <source>
        <dbReference type="ARBA" id="ARBA00022989"/>
    </source>
</evidence>
<feature type="transmembrane region" description="Helical" evidence="7">
    <location>
        <begin position="139"/>
        <end position="159"/>
    </location>
</feature>
<dbReference type="GO" id="GO:0015171">
    <property type="term" value="F:amino acid transmembrane transporter activity"/>
    <property type="evidence" value="ECO:0007669"/>
    <property type="project" value="TreeGrafter"/>
</dbReference>
<gene>
    <name evidence="8" type="ORF">E5163_00980</name>
</gene>
<feature type="transmembrane region" description="Helical" evidence="7">
    <location>
        <begin position="472"/>
        <end position="492"/>
    </location>
</feature>
<dbReference type="PANTHER" id="PTHR43243:SF4">
    <property type="entry name" value="CATIONIC AMINO ACID TRANSPORTER 4"/>
    <property type="match status" value="1"/>
</dbReference>
<reference evidence="8 9" key="1">
    <citation type="journal article" date="2017" name="Int. J. Syst. Evol. Microbiol.">
        <title>Marinicauda algicola sp. nov., isolated from a marine red alga Rhodosorus marinus.</title>
        <authorList>
            <person name="Jeong S.E."/>
            <person name="Jeon S.H."/>
            <person name="Chun B.H."/>
            <person name="Kim D.W."/>
            <person name="Jeon C.O."/>
        </authorList>
    </citation>
    <scope>NUCLEOTIDE SEQUENCE [LARGE SCALE GENOMIC DNA]</scope>
    <source>
        <strain evidence="8 9">JCM 31718</strain>
    </source>
</reference>
<comment type="caution">
    <text evidence="8">The sequence shown here is derived from an EMBL/GenBank/DDBJ whole genome shotgun (WGS) entry which is preliminary data.</text>
</comment>
<dbReference type="InterPro" id="IPR002293">
    <property type="entry name" value="AA/rel_permease1"/>
</dbReference>
<keyword evidence="5 7" id="KW-0472">Membrane</keyword>
<evidence type="ECO:0000256" key="6">
    <source>
        <dbReference type="SAM" id="MobiDB-lite"/>
    </source>
</evidence>
<feature type="transmembrane region" description="Helical" evidence="7">
    <location>
        <begin position="393"/>
        <end position="418"/>
    </location>
</feature>
<accession>A0A4S2H324</accession>
<keyword evidence="2" id="KW-0813">Transport</keyword>
<feature type="transmembrane region" description="Helical" evidence="7">
    <location>
        <begin position="349"/>
        <end position="373"/>
    </location>
</feature>
<feature type="region of interest" description="Disordered" evidence="6">
    <location>
        <begin position="13"/>
        <end position="45"/>
    </location>
</feature>
<evidence type="ECO:0000256" key="2">
    <source>
        <dbReference type="ARBA" id="ARBA00022448"/>
    </source>
</evidence>
<evidence type="ECO:0000313" key="9">
    <source>
        <dbReference type="Proteomes" id="UP000308054"/>
    </source>
</evidence>
<dbReference type="Pfam" id="PF13520">
    <property type="entry name" value="AA_permease_2"/>
    <property type="match status" value="1"/>
</dbReference>
<feature type="transmembrane region" description="Helical" evidence="7">
    <location>
        <begin position="243"/>
        <end position="262"/>
    </location>
</feature>
<sequence>MPQAVIARERKNRLRRDPAGRRRIPFPNGRTRCNDSPAAGPRIDPATSVSARSLAAVGRLIEGRSLTDAPLDPSTGSGRLWKRLFARKSVALVQSQFQGEELHRHLGPLNLTSLGVGCIIGAGIFVITGQAAAAHAGPAIVLSFIIAGFVCAFAGLCYAELASVLPVSGSAYTYAYTVLGEIIAWVMGLLLVLEYGLAASTVAVGWSGYVVSFLADFGVHIPPELAAPTGSAVTLADGTTTTAIANLPALLGVAGVTGLLVLGVSESARANNFFVVLKVAVLVAFIVIGFFYVDRANWTPFIPPHQGGDEFGLQGVFRAASIIFFAYVGFEAVSTAAAEAKNPQRDLPIGIIGSLGISTALYMLTALVLTGIVPFTLLAVPDPMATAVDAIGLGWFSFFIKAGAILGLSSVMLVLLYGQTRIFYTMGKDGLLPPLFSRLHSRRKTPWMNTVIVGGAVAAAAATTPIKVLGDLVSLGTLAAFAMVCISVMYLRKSHPELHRPFKVPFYPLTPILGVLTCGFLIIQMPIHNFLLIGSYLVVGLGVYFLYGLRNSRISRDV</sequence>
<evidence type="ECO:0000313" key="8">
    <source>
        <dbReference type="EMBL" id="TGY89748.1"/>
    </source>
</evidence>
<evidence type="ECO:0000256" key="7">
    <source>
        <dbReference type="SAM" id="Phobius"/>
    </source>
</evidence>
<proteinExistence type="predicted"/>
<keyword evidence="4 7" id="KW-1133">Transmembrane helix</keyword>
<feature type="transmembrane region" description="Helical" evidence="7">
    <location>
        <begin position="313"/>
        <end position="337"/>
    </location>
</feature>
<protein>
    <submittedName>
        <fullName evidence="8">Amino acid permease</fullName>
    </submittedName>
</protein>
<dbReference type="Proteomes" id="UP000308054">
    <property type="component" value="Unassembled WGS sequence"/>
</dbReference>
<dbReference type="PIRSF" id="PIRSF006060">
    <property type="entry name" value="AA_transporter"/>
    <property type="match status" value="1"/>
</dbReference>
<keyword evidence="9" id="KW-1185">Reference proteome</keyword>
<feature type="transmembrane region" description="Helical" evidence="7">
    <location>
        <begin position="504"/>
        <end position="523"/>
    </location>
</feature>
<evidence type="ECO:0000256" key="1">
    <source>
        <dbReference type="ARBA" id="ARBA00004141"/>
    </source>
</evidence>
<dbReference type="GO" id="GO:0016020">
    <property type="term" value="C:membrane"/>
    <property type="evidence" value="ECO:0007669"/>
    <property type="project" value="UniProtKB-SubCell"/>
</dbReference>
<dbReference type="EMBL" id="SRXW01000001">
    <property type="protein sequence ID" value="TGY89748.1"/>
    <property type="molecule type" value="Genomic_DNA"/>
</dbReference>
<dbReference type="AlphaFoldDB" id="A0A4S2H324"/>
<organism evidence="8 9">
    <name type="scientific">Marinicauda algicola</name>
    <dbReference type="NCBI Taxonomy" id="2029849"/>
    <lineage>
        <taxon>Bacteria</taxon>
        <taxon>Pseudomonadati</taxon>
        <taxon>Pseudomonadota</taxon>
        <taxon>Alphaproteobacteria</taxon>
        <taxon>Maricaulales</taxon>
        <taxon>Maricaulaceae</taxon>
        <taxon>Marinicauda</taxon>
    </lineage>
</organism>
<name>A0A4S2H324_9PROT</name>
<comment type="subcellular location">
    <subcellularLocation>
        <location evidence="1">Membrane</location>
        <topology evidence="1">Multi-pass membrane protein</topology>
    </subcellularLocation>
</comment>
<feature type="transmembrane region" description="Helical" evidence="7">
    <location>
        <begin position="274"/>
        <end position="293"/>
    </location>
</feature>
<feature type="transmembrane region" description="Helical" evidence="7">
    <location>
        <begin position="529"/>
        <end position="547"/>
    </location>
</feature>
<evidence type="ECO:0000256" key="3">
    <source>
        <dbReference type="ARBA" id="ARBA00022692"/>
    </source>
</evidence>
<evidence type="ECO:0000256" key="5">
    <source>
        <dbReference type="ARBA" id="ARBA00023136"/>
    </source>
</evidence>
<feature type="transmembrane region" description="Helical" evidence="7">
    <location>
        <begin position="111"/>
        <end position="133"/>
    </location>
</feature>
<feature type="transmembrane region" description="Helical" evidence="7">
    <location>
        <begin position="171"/>
        <end position="193"/>
    </location>
</feature>
<dbReference type="PANTHER" id="PTHR43243">
    <property type="entry name" value="INNER MEMBRANE TRANSPORTER YGJI-RELATED"/>
    <property type="match status" value="1"/>
</dbReference>